<dbReference type="PANTHER" id="PTHR42943">
    <property type="entry name" value="GLUTATHIONE S-TRANSFERASE KAPPA"/>
    <property type="match status" value="1"/>
</dbReference>
<dbReference type="InterPro" id="IPR014440">
    <property type="entry name" value="HCCAis_GSTk"/>
</dbReference>
<organism evidence="4 5">
    <name type="scientific">Thalassobaculum litoreum DSM 18839</name>
    <dbReference type="NCBI Taxonomy" id="1123362"/>
    <lineage>
        <taxon>Bacteria</taxon>
        <taxon>Pseudomonadati</taxon>
        <taxon>Pseudomonadota</taxon>
        <taxon>Alphaproteobacteria</taxon>
        <taxon>Rhodospirillales</taxon>
        <taxon>Thalassobaculaceae</taxon>
        <taxon>Thalassobaculum</taxon>
    </lineage>
</organism>
<evidence type="ECO:0000259" key="3">
    <source>
        <dbReference type="Pfam" id="PF01323"/>
    </source>
</evidence>
<dbReference type="Pfam" id="PF01323">
    <property type="entry name" value="DSBA"/>
    <property type="match status" value="1"/>
</dbReference>
<comment type="catalytic activity">
    <reaction evidence="1">
        <text>2-hydroxychromene-2-carboxylate = (3E)-4-(2-hydroxyphenyl)-2-oxobut-3-enoate</text>
        <dbReference type="Rhea" id="RHEA:27401"/>
        <dbReference type="ChEBI" id="CHEBI:59350"/>
        <dbReference type="ChEBI" id="CHEBI:59353"/>
        <dbReference type="EC" id="5.99.1.4"/>
    </reaction>
</comment>
<feature type="active site" description="Nucleophile" evidence="2">
    <location>
        <position position="14"/>
    </location>
</feature>
<dbReference type="GO" id="GO:0018845">
    <property type="term" value="F:2-hydroxychromene-2-carboxylate isomerase activity"/>
    <property type="evidence" value="ECO:0007669"/>
    <property type="project" value="UniProtKB-UniRule"/>
</dbReference>
<dbReference type="Proteomes" id="UP000198615">
    <property type="component" value="Unassembled WGS sequence"/>
</dbReference>
<dbReference type="PIRSF" id="PIRSF006386">
    <property type="entry name" value="HCCAis_GSTk"/>
    <property type="match status" value="1"/>
</dbReference>
<dbReference type="InterPro" id="IPR036249">
    <property type="entry name" value="Thioredoxin-like_sf"/>
</dbReference>
<gene>
    <name evidence="4" type="ORF">SAMN05660686_03519</name>
</gene>
<comment type="caution">
    <text evidence="4">The sequence shown here is derived from an EMBL/GenBank/DDBJ whole genome shotgun (WGS) entry which is preliminary data.</text>
</comment>
<comment type="similarity">
    <text evidence="1">Belongs to the GST superfamily. NadH family.</text>
</comment>
<sequence length="204" mass="23421">MTKPVIRVYTDYKSPYAFVAVAPTYALEDRFDVALEWRPYTLRIEEYLGAVETRTEHSWRRVRYSYMDARRYANKQGLTLKGPTRVYNGYYANAGMLFAQREGFFRAYNDTVFERFWKRDLDLDVLAEMSALVADLGGDARAYEAYVEGPGRAEMDAVIAEAEALGVFGVPMFVFDGELFWGGDRIDLLCERLREHGVAERAPA</sequence>
<evidence type="ECO:0000313" key="5">
    <source>
        <dbReference type="Proteomes" id="UP000198615"/>
    </source>
</evidence>
<protein>
    <recommendedName>
        <fullName evidence="1">2-hydroxychromene-2-carboxylate isomerase</fullName>
        <ecNumber evidence="1">5.99.1.4</ecNumber>
    </recommendedName>
</protein>
<dbReference type="SUPFAM" id="SSF52833">
    <property type="entry name" value="Thioredoxin-like"/>
    <property type="match status" value="1"/>
</dbReference>
<dbReference type="OrthoDB" id="5244108at2"/>
<dbReference type="AlphaFoldDB" id="A0A8G2BM29"/>
<proteinExistence type="inferred from homology"/>
<keyword evidence="5" id="KW-1185">Reference proteome</keyword>
<name>A0A8G2BM29_9PROT</name>
<reference evidence="4 5" key="1">
    <citation type="submission" date="2016-10" db="EMBL/GenBank/DDBJ databases">
        <authorList>
            <person name="Varghese N."/>
            <person name="Submissions S."/>
        </authorList>
    </citation>
    <scope>NUCLEOTIDE SEQUENCE [LARGE SCALE GENOMIC DNA]</scope>
    <source>
        <strain evidence="4 5">DSM 18839</strain>
    </source>
</reference>
<evidence type="ECO:0000256" key="1">
    <source>
        <dbReference type="PIRNR" id="PIRNR006386"/>
    </source>
</evidence>
<dbReference type="Gene3D" id="3.40.30.10">
    <property type="entry name" value="Glutaredoxin"/>
    <property type="match status" value="1"/>
</dbReference>
<dbReference type="RefSeq" id="WP_093152313.1">
    <property type="nucleotide sequence ID" value="NZ_FNBW01000011.1"/>
</dbReference>
<dbReference type="PANTHER" id="PTHR42943:SF2">
    <property type="entry name" value="GLUTATHIONE S-TRANSFERASE KAPPA 1"/>
    <property type="match status" value="1"/>
</dbReference>
<keyword evidence="1 4" id="KW-0413">Isomerase</keyword>
<evidence type="ECO:0000313" key="4">
    <source>
        <dbReference type="EMBL" id="SDG15080.1"/>
    </source>
</evidence>
<dbReference type="EC" id="5.99.1.4" evidence="1"/>
<dbReference type="InterPro" id="IPR001853">
    <property type="entry name" value="DSBA-like_thioredoxin_dom"/>
</dbReference>
<dbReference type="InterPro" id="IPR051924">
    <property type="entry name" value="GST_Kappa/NadH"/>
</dbReference>
<feature type="domain" description="DSBA-like thioredoxin" evidence="3">
    <location>
        <begin position="6"/>
        <end position="193"/>
    </location>
</feature>
<dbReference type="EMBL" id="FNBW01000011">
    <property type="protein sequence ID" value="SDG15080.1"/>
    <property type="molecule type" value="Genomic_DNA"/>
</dbReference>
<evidence type="ECO:0000256" key="2">
    <source>
        <dbReference type="PIRSR" id="PIRSR006386-1"/>
    </source>
</evidence>
<accession>A0A8G2BM29</accession>
<dbReference type="GO" id="GO:0016491">
    <property type="term" value="F:oxidoreductase activity"/>
    <property type="evidence" value="ECO:0007669"/>
    <property type="project" value="InterPro"/>
</dbReference>